<proteinExistence type="predicted"/>
<dbReference type="RefSeq" id="XP_002682969.1">
    <property type="nucleotide sequence ID" value="XM_002682923.1"/>
</dbReference>
<dbReference type="GeneID" id="8858910"/>
<dbReference type="Proteomes" id="UP000006671">
    <property type="component" value="Unassembled WGS sequence"/>
</dbReference>
<accession>D2UZU8</accession>
<reference evidence="1 2" key="1">
    <citation type="journal article" date="2010" name="Cell">
        <title>The genome of Naegleria gruberi illuminates early eukaryotic versatility.</title>
        <authorList>
            <person name="Fritz-Laylin L.K."/>
            <person name="Prochnik S.E."/>
            <person name="Ginger M.L."/>
            <person name="Dacks J.B."/>
            <person name="Carpenter M.L."/>
            <person name="Field M.C."/>
            <person name="Kuo A."/>
            <person name="Paredez A."/>
            <person name="Chapman J."/>
            <person name="Pham J."/>
            <person name="Shu S."/>
            <person name="Neupane R."/>
            <person name="Cipriano M."/>
            <person name="Mancuso J."/>
            <person name="Tu H."/>
            <person name="Salamov A."/>
            <person name="Lindquist E."/>
            <person name="Shapiro H."/>
            <person name="Lucas S."/>
            <person name="Grigoriev I.V."/>
            <person name="Cande W.Z."/>
            <person name="Fulton C."/>
            <person name="Rokhsar D.S."/>
            <person name="Dawson S.C."/>
        </authorList>
    </citation>
    <scope>NUCLEOTIDE SEQUENCE [LARGE SCALE GENOMIC DNA]</scope>
    <source>
        <strain evidence="1 2">NEG-M</strain>
    </source>
</reference>
<dbReference type="KEGG" id="ngr:NAEGRDRAFT_77974"/>
<gene>
    <name evidence="1" type="ORF">NAEGRDRAFT_77974</name>
</gene>
<organism evidence="2">
    <name type="scientific">Naegleria gruberi</name>
    <name type="common">Amoeba</name>
    <dbReference type="NCBI Taxonomy" id="5762"/>
    <lineage>
        <taxon>Eukaryota</taxon>
        <taxon>Discoba</taxon>
        <taxon>Heterolobosea</taxon>
        <taxon>Tetramitia</taxon>
        <taxon>Eutetramitia</taxon>
        <taxon>Vahlkampfiidae</taxon>
        <taxon>Naegleria</taxon>
    </lineage>
</organism>
<keyword evidence="2" id="KW-1185">Reference proteome</keyword>
<name>D2UZU8_NAEGR</name>
<evidence type="ECO:0000313" key="2">
    <source>
        <dbReference type="Proteomes" id="UP000006671"/>
    </source>
</evidence>
<dbReference type="AlphaFoldDB" id="D2UZU8"/>
<dbReference type="EMBL" id="GG738846">
    <property type="protein sequence ID" value="EFC50225.1"/>
    <property type="molecule type" value="Genomic_DNA"/>
</dbReference>
<protein>
    <submittedName>
        <fullName evidence="1">Uncharacterized protein</fullName>
    </submittedName>
</protein>
<dbReference type="VEuPathDB" id="AmoebaDB:NAEGRDRAFT_77974"/>
<evidence type="ECO:0000313" key="1">
    <source>
        <dbReference type="EMBL" id="EFC50225.1"/>
    </source>
</evidence>
<sequence>MLGSKYQQDDKTKIEWIVESLLEELIEQNLKDLCSSIKVPSHIDSSNDLLLNTTTISFQNNNIHQEQHYNSNISSDNKNNGKVPFLSNILINEQGLKLKIILFKRIIFNEQTDNIIDRNNRLGITIAFLTEGFYECELLTVFDTEHTLLSLQNKIQQEYNQVVENDKSTTLIQPASLEEQYSEVNKKEFSNSREESFVLDFVFSHLVEPVADAIIPLYNRLFSHCKKSNLLLRNNLILVLPDILEDINNREYDDNNLFAILFHNITSQSCVPLQYFNPTAIKSPILIIRMLNRESFLKIQNRGLTRYLLQEGFNNATFPTTYWNSFSKRLNQSLSNYCNSATYKVHQEKAQQECSYQFKTLSQVTDFMITDTTDYGSFHMKIGSDIYPQSITVSLSLVSYEVTVNIPSGVHEYLVRSLCEENSKQYQHNGILINCGVHREFFQDFGYLLSDGSIFTRNNSGKCSNYSFSSLRFDWCFDLQRDEIEFDKDTLVVKCCAKTMEDLVTSLYYKDDFIERTIYSNKSHDPNFNGLSNGFLFMIKWNKSRSIYYYQHADSQAIPIDYDLFSLSGMDYFDRKEFKYKQDHKLSCSIEQIVLLSPPIHFSTRITANNMVKLVDFVFNTFSSVLSKNPTLPLEILDRFDIVVNCLDYGCVTFGLNSYYEKNFLSSKLKKEWIDRHLNVRKVLKEFISNEQLFSFVGPKLSFSIHFQLINLTQIID</sequence>
<dbReference type="InParanoid" id="D2UZU8"/>